<dbReference type="SMART" id="SM00220">
    <property type="entry name" value="S_TKc"/>
    <property type="match status" value="1"/>
</dbReference>
<dbReference type="VEuPathDB" id="AmoebaDB:NAEGRDRAFT_30959"/>
<evidence type="ECO:0000256" key="1">
    <source>
        <dbReference type="ARBA" id="ARBA00022679"/>
    </source>
</evidence>
<evidence type="ECO:0000256" key="2">
    <source>
        <dbReference type="ARBA" id="ARBA00022741"/>
    </source>
</evidence>
<dbReference type="InParanoid" id="D2V4B6"/>
<keyword evidence="4" id="KW-0067">ATP-binding</keyword>
<dbReference type="GeneID" id="8862114"/>
<organism evidence="8">
    <name type="scientific">Naegleria gruberi</name>
    <name type="common">Amoeba</name>
    <dbReference type="NCBI Taxonomy" id="5762"/>
    <lineage>
        <taxon>Eukaryota</taxon>
        <taxon>Discoba</taxon>
        <taxon>Heterolobosea</taxon>
        <taxon>Tetramitia</taxon>
        <taxon>Eutetramitia</taxon>
        <taxon>Vahlkampfiidae</taxon>
        <taxon>Naegleria</taxon>
    </lineage>
</organism>
<dbReference type="SUPFAM" id="SSF56112">
    <property type="entry name" value="Protein kinase-like (PK-like)"/>
    <property type="match status" value="1"/>
</dbReference>
<dbReference type="GO" id="GO:0004694">
    <property type="term" value="F:eukaryotic translation initiation factor 2alpha kinase activity"/>
    <property type="evidence" value="ECO:0007669"/>
    <property type="project" value="TreeGrafter"/>
</dbReference>
<dbReference type="GO" id="GO:0005524">
    <property type="term" value="F:ATP binding"/>
    <property type="evidence" value="ECO:0007669"/>
    <property type="project" value="UniProtKB-KW"/>
</dbReference>
<evidence type="ECO:0000256" key="3">
    <source>
        <dbReference type="ARBA" id="ARBA00022777"/>
    </source>
</evidence>
<protein>
    <submittedName>
        <fullName evidence="7">Predicted protein</fullName>
    </submittedName>
</protein>
<accession>D2V4B6</accession>
<dbReference type="InterPro" id="IPR008271">
    <property type="entry name" value="Ser/Thr_kinase_AS"/>
</dbReference>
<dbReference type="eggNOG" id="KOG0601">
    <property type="taxonomic scope" value="Eukaryota"/>
</dbReference>
<keyword evidence="2" id="KW-0547">Nucleotide-binding</keyword>
<dbReference type="GO" id="GO:0005634">
    <property type="term" value="C:nucleus"/>
    <property type="evidence" value="ECO:0007669"/>
    <property type="project" value="TreeGrafter"/>
</dbReference>
<dbReference type="OrthoDB" id="341578at2759"/>
<dbReference type="PANTHER" id="PTHR11042">
    <property type="entry name" value="EUKARYOTIC TRANSLATION INITIATION FACTOR 2-ALPHA KINASE EIF2-ALPHA KINASE -RELATED"/>
    <property type="match status" value="1"/>
</dbReference>
<evidence type="ECO:0000256" key="5">
    <source>
        <dbReference type="ARBA" id="ARBA00037982"/>
    </source>
</evidence>
<proteinExistence type="inferred from homology"/>
<dbReference type="GO" id="GO:0005829">
    <property type="term" value="C:cytosol"/>
    <property type="evidence" value="ECO:0007669"/>
    <property type="project" value="TreeGrafter"/>
</dbReference>
<dbReference type="PROSITE" id="PS50011">
    <property type="entry name" value="PROTEIN_KINASE_DOM"/>
    <property type="match status" value="1"/>
</dbReference>
<name>D2V4B6_NAEGR</name>
<evidence type="ECO:0000313" key="8">
    <source>
        <dbReference type="Proteomes" id="UP000006671"/>
    </source>
</evidence>
<comment type="similarity">
    <text evidence="5">Belongs to the protein kinase superfamily. Ser/Thr protein kinase family. GCN2 subfamily.</text>
</comment>
<dbReference type="Pfam" id="PF00069">
    <property type="entry name" value="Pkinase"/>
    <property type="match status" value="1"/>
</dbReference>
<dbReference type="KEGG" id="ngr:NAEGRDRAFT_30959"/>
<dbReference type="Proteomes" id="UP000006671">
    <property type="component" value="Unassembled WGS sequence"/>
</dbReference>
<keyword evidence="8" id="KW-1185">Reference proteome</keyword>
<dbReference type="InterPro" id="IPR011009">
    <property type="entry name" value="Kinase-like_dom_sf"/>
</dbReference>
<dbReference type="PROSITE" id="PS00108">
    <property type="entry name" value="PROTEIN_KINASE_ST"/>
    <property type="match status" value="1"/>
</dbReference>
<feature type="domain" description="Protein kinase" evidence="6">
    <location>
        <begin position="1"/>
        <end position="209"/>
    </location>
</feature>
<evidence type="ECO:0000313" key="7">
    <source>
        <dbReference type="EMBL" id="EFC48357.1"/>
    </source>
</evidence>
<keyword evidence="3" id="KW-0418">Kinase</keyword>
<reference evidence="7 8" key="1">
    <citation type="journal article" date="2010" name="Cell">
        <title>The genome of Naegleria gruberi illuminates early eukaryotic versatility.</title>
        <authorList>
            <person name="Fritz-Laylin L.K."/>
            <person name="Prochnik S.E."/>
            <person name="Ginger M.L."/>
            <person name="Dacks J.B."/>
            <person name="Carpenter M.L."/>
            <person name="Field M.C."/>
            <person name="Kuo A."/>
            <person name="Paredez A."/>
            <person name="Chapman J."/>
            <person name="Pham J."/>
            <person name="Shu S."/>
            <person name="Neupane R."/>
            <person name="Cipriano M."/>
            <person name="Mancuso J."/>
            <person name="Tu H."/>
            <person name="Salamov A."/>
            <person name="Lindquist E."/>
            <person name="Shapiro H."/>
            <person name="Lucas S."/>
            <person name="Grigoriev I.V."/>
            <person name="Cande W.Z."/>
            <person name="Fulton C."/>
            <person name="Rokhsar D.S."/>
            <person name="Dawson S.C."/>
        </authorList>
    </citation>
    <scope>NUCLEOTIDE SEQUENCE [LARGE SCALE GENOMIC DNA]</scope>
    <source>
        <strain evidence="7 8">NEG-M</strain>
    </source>
</reference>
<evidence type="ECO:0000259" key="6">
    <source>
        <dbReference type="PROSITE" id="PS50011"/>
    </source>
</evidence>
<dbReference type="RefSeq" id="XP_002681101.1">
    <property type="nucleotide sequence ID" value="XM_002681055.1"/>
</dbReference>
<sequence>MSIIVKLVELDNFSPYLPRILNVYSNIVEFEELECLPNLTEETLIDLVIDISKALHFLHENQIIHRDVKPANIMTRNFNHHCREQYVLIDFGLSFSYSKKDDHYIDNKTGKIVTANLGTSYYKAPEVNEERNYHEKIDIYSLGTSIIHLLMNSQKVQVTANWKQEAKDLIWQFLEFQQLVLRMVDVDPNNRPSALKVTECMTDIRHNLSN</sequence>
<dbReference type="AlphaFoldDB" id="D2V4B6"/>
<dbReference type="PANTHER" id="PTHR11042:SF136">
    <property type="entry name" value="EIF-2-ALPHA KINASE GCN2"/>
    <property type="match status" value="1"/>
</dbReference>
<dbReference type="STRING" id="5762.D2V4B6"/>
<dbReference type="InterPro" id="IPR000719">
    <property type="entry name" value="Prot_kinase_dom"/>
</dbReference>
<keyword evidence="1" id="KW-0808">Transferase</keyword>
<dbReference type="EMBL" id="GG738851">
    <property type="protein sequence ID" value="EFC48357.1"/>
    <property type="molecule type" value="Genomic_DNA"/>
</dbReference>
<evidence type="ECO:0000256" key="4">
    <source>
        <dbReference type="ARBA" id="ARBA00022840"/>
    </source>
</evidence>
<dbReference type="Gene3D" id="1.10.510.10">
    <property type="entry name" value="Transferase(Phosphotransferase) domain 1"/>
    <property type="match status" value="1"/>
</dbReference>
<dbReference type="InterPro" id="IPR050339">
    <property type="entry name" value="CC_SR_Kinase"/>
</dbReference>
<dbReference type="CDD" id="cd00180">
    <property type="entry name" value="PKc"/>
    <property type="match status" value="1"/>
</dbReference>
<gene>
    <name evidence="7" type="ORF">NAEGRDRAFT_30959</name>
</gene>